<dbReference type="EMBL" id="LWDV01000003">
    <property type="protein sequence ID" value="OCL28638.1"/>
    <property type="molecule type" value="Genomic_DNA"/>
</dbReference>
<reference evidence="2 3" key="2">
    <citation type="submission" date="2016-08" db="EMBL/GenBank/DDBJ databases">
        <title>Orenia metallireducens sp. nov. strain Z6, a Novel Metal-reducing Firmicute from the Deep Subsurface.</title>
        <authorList>
            <person name="Maxim B.I."/>
            <person name="Kenneth K."/>
            <person name="Flynn T.M."/>
            <person name="Oloughlin E.J."/>
            <person name="Locke R.A."/>
            <person name="Weber J.R."/>
            <person name="Egan S.M."/>
            <person name="Mackie R.I."/>
            <person name="Cann I.K."/>
        </authorList>
    </citation>
    <scope>NUCLEOTIDE SEQUENCE [LARGE SCALE GENOMIC DNA]</scope>
    <source>
        <strain evidence="2 3">Z6</strain>
    </source>
</reference>
<accession>A0A1C0ADE4</accession>
<evidence type="ECO:0000313" key="2">
    <source>
        <dbReference type="EMBL" id="OCL28638.1"/>
    </source>
</evidence>
<evidence type="ECO:0000313" key="3">
    <source>
        <dbReference type="Proteomes" id="UP000093514"/>
    </source>
</evidence>
<evidence type="ECO:0000256" key="1">
    <source>
        <dbReference type="SAM" id="Phobius"/>
    </source>
</evidence>
<dbReference type="Proteomes" id="UP000093514">
    <property type="component" value="Unassembled WGS sequence"/>
</dbReference>
<protein>
    <submittedName>
        <fullName evidence="2">Uncharacterized protein</fullName>
    </submittedName>
</protein>
<sequence length="65" mass="7007">MITIKKIIAATIISASLFFTISLIISDSGANSKVIQPAWDVSELIDVPINDVTNVDGVNYTIKNN</sequence>
<organism evidence="2 3">
    <name type="scientific">Orenia metallireducens</name>
    <dbReference type="NCBI Taxonomy" id="1413210"/>
    <lineage>
        <taxon>Bacteria</taxon>
        <taxon>Bacillati</taxon>
        <taxon>Bacillota</taxon>
        <taxon>Clostridia</taxon>
        <taxon>Halanaerobiales</taxon>
        <taxon>Halobacteroidaceae</taxon>
        <taxon>Orenia</taxon>
    </lineage>
</organism>
<dbReference type="RefSeq" id="WP_068714369.1">
    <property type="nucleotide sequence ID" value="NZ_LWDV01000003.1"/>
</dbReference>
<gene>
    <name evidence="2" type="ORF">U472_00335</name>
</gene>
<proteinExistence type="predicted"/>
<dbReference type="AlphaFoldDB" id="A0A1C0ADE4"/>
<reference evidence="3" key="1">
    <citation type="submission" date="2016-07" db="EMBL/GenBank/DDBJ databases">
        <authorList>
            <person name="Florea S."/>
            <person name="Webb J.S."/>
            <person name="Jaromczyk J."/>
            <person name="Schardl C.L."/>
        </authorList>
    </citation>
    <scope>NUCLEOTIDE SEQUENCE [LARGE SCALE GENOMIC DNA]</scope>
    <source>
        <strain evidence="3">Z6</strain>
    </source>
</reference>
<comment type="caution">
    <text evidence="2">The sequence shown here is derived from an EMBL/GenBank/DDBJ whole genome shotgun (WGS) entry which is preliminary data.</text>
</comment>
<keyword evidence="1" id="KW-1133">Transmembrane helix</keyword>
<name>A0A1C0ADE4_9FIRM</name>
<keyword evidence="1" id="KW-0812">Transmembrane</keyword>
<keyword evidence="3" id="KW-1185">Reference proteome</keyword>
<feature type="transmembrane region" description="Helical" evidence="1">
    <location>
        <begin position="7"/>
        <end position="25"/>
    </location>
</feature>
<keyword evidence="1" id="KW-0472">Membrane</keyword>